<proteinExistence type="inferred from homology"/>
<evidence type="ECO:0000313" key="6">
    <source>
        <dbReference type="Proteomes" id="UP000266841"/>
    </source>
</evidence>
<feature type="signal peptide" evidence="4">
    <location>
        <begin position="1"/>
        <end position="22"/>
    </location>
</feature>
<dbReference type="PANTHER" id="PTHR43248">
    <property type="entry name" value="2-SUCCINYL-6-HYDROXY-2,4-CYCLOHEXADIENE-1-CARBOXYLATE SYNTHASE"/>
    <property type="match status" value="1"/>
</dbReference>
<organism evidence="5 6">
    <name type="scientific">Thalassiosira oceanica</name>
    <name type="common">Marine diatom</name>
    <dbReference type="NCBI Taxonomy" id="159749"/>
    <lineage>
        <taxon>Eukaryota</taxon>
        <taxon>Sar</taxon>
        <taxon>Stramenopiles</taxon>
        <taxon>Ochrophyta</taxon>
        <taxon>Bacillariophyta</taxon>
        <taxon>Coscinodiscophyceae</taxon>
        <taxon>Thalassiosirophycidae</taxon>
        <taxon>Thalassiosirales</taxon>
        <taxon>Thalassiosiraceae</taxon>
        <taxon>Thalassiosira</taxon>
    </lineage>
</organism>
<dbReference type="eggNOG" id="ENOG502QSNW">
    <property type="taxonomic scope" value="Eukaryota"/>
</dbReference>
<dbReference type="Gene3D" id="3.40.50.1820">
    <property type="entry name" value="alpha/beta hydrolase"/>
    <property type="match status" value="1"/>
</dbReference>
<dbReference type="EMBL" id="AGNL01044148">
    <property type="protein sequence ID" value="EJK50158.1"/>
    <property type="molecule type" value="Genomic_DNA"/>
</dbReference>
<evidence type="ECO:0000313" key="5">
    <source>
        <dbReference type="EMBL" id="EJK50158.1"/>
    </source>
</evidence>
<dbReference type="PANTHER" id="PTHR43248:SF2">
    <property type="entry name" value="PROLYL AMINOPEPTIDASE"/>
    <property type="match status" value="1"/>
</dbReference>
<dbReference type="OMA" id="GMANGCI"/>
<gene>
    <name evidence="5" type="ORF">THAOC_30903</name>
</gene>
<keyword evidence="4" id="KW-0732">Signal</keyword>
<dbReference type="AlphaFoldDB" id="K0R9C8"/>
<keyword evidence="2" id="KW-0378">Hydrolase</keyword>
<protein>
    <recommendedName>
        <fullName evidence="7">AB hydrolase-1 domain-containing protein</fullName>
    </recommendedName>
</protein>
<evidence type="ECO:0000256" key="2">
    <source>
        <dbReference type="ARBA" id="ARBA00022801"/>
    </source>
</evidence>
<comment type="caution">
    <text evidence="5">The sequence shown here is derived from an EMBL/GenBank/DDBJ whole genome shotgun (WGS) entry which is preliminary data.</text>
</comment>
<dbReference type="Proteomes" id="UP000266841">
    <property type="component" value="Unassembled WGS sequence"/>
</dbReference>
<evidence type="ECO:0000256" key="3">
    <source>
        <dbReference type="SAM" id="MobiDB-lite"/>
    </source>
</evidence>
<evidence type="ECO:0008006" key="7">
    <source>
        <dbReference type="Google" id="ProtNLM"/>
    </source>
</evidence>
<sequence>MVLRASYCTAILLFRSLGPARAFASIERPKNLSNISRQIANNNSEDGEPRTGWLHNTEAKYPPAPTPMGESAAAMRRILHQRMKDYTNHRISSVHIHPCADHQRLVVTEHKIECPLTYPGDESPVEKVGASFNSESLETPTVGVYFTIIELVSTTEDDEFFVSLADSSLTPKQRSQMYLQRGPIDADRMFAYLQGGPGFGCSAPISALSLASKKSSWASSVLFGDLTNLDGKSFQRVLLMDQRGTGKSTPVTKQRLRKMFPDLFALDDAPKEGESAQLQLARAKVSKSVKDACDYLSKFRADFIVKDMEWIKDSLVEGSRPYSDEGDATSQISQPYGASLGQSFGGFCSMTYLSTIANPPRLMLFTGGIAPAWTPAREVYDRLWLRVKERSHRYYDQYPGDVEAVKRIVRTLLKHQEDPSLPPVKLPSGGTLTARRFLSLGLALGGTPGAAMANLHSVISSAFLDDDGDELSNAFLKRIDYEQSFDDAPLYFLLHESIYADGPESGATNWAAHSSYEDYVKSDPQFDYKQTCMSDNMPTLFFGEMVFKWFAEDFEELSGYGMTLLANSLAEKSDWSQLYIADNIRAALNGKVKAASATYYDDLYVDFDLVMKVLRRGSAMDQVKVWVTNEHQHSGLRDDGAGIVTKLAAMAKGAVHIPS</sequence>
<dbReference type="InterPro" id="IPR051601">
    <property type="entry name" value="Serine_prot/Carboxylest_S33"/>
</dbReference>
<reference evidence="5 6" key="1">
    <citation type="journal article" date="2012" name="Genome Biol.">
        <title>Genome and low-iron response of an oceanic diatom adapted to chronic iron limitation.</title>
        <authorList>
            <person name="Lommer M."/>
            <person name="Specht M."/>
            <person name="Roy A.S."/>
            <person name="Kraemer L."/>
            <person name="Andreson R."/>
            <person name="Gutowska M.A."/>
            <person name="Wolf J."/>
            <person name="Bergner S.V."/>
            <person name="Schilhabel M.B."/>
            <person name="Klostermeier U.C."/>
            <person name="Beiko R.G."/>
            <person name="Rosenstiel P."/>
            <person name="Hippler M."/>
            <person name="Laroche J."/>
        </authorList>
    </citation>
    <scope>NUCLEOTIDE SEQUENCE [LARGE SCALE GENOMIC DNA]</scope>
    <source>
        <strain evidence="5 6">CCMP1005</strain>
    </source>
</reference>
<keyword evidence="6" id="KW-1185">Reference proteome</keyword>
<dbReference type="OrthoDB" id="1898734at2759"/>
<name>K0R9C8_THAOC</name>
<evidence type="ECO:0000256" key="1">
    <source>
        <dbReference type="ARBA" id="ARBA00010088"/>
    </source>
</evidence>
<feature type="region of interest" description="Disordered" evidence="3">
    <location>
        <begin position="40"/>
        <end position="69"/>
    </location>
</feature>
<feature type="chain" id="PRO_5003836113" description="AB hydrolase-1 domain-containing protein" evidence="4">
    <location>
        <begin position="23"/>
        <end position="659"/>
    </location>
</feature>
<accession>K0R9C8</accession>
<comment type="similarity">
    <text evidence="1">Belongs to the peptidase S33 family.</text>
</comment>
<dbReference type="InterPro" id="IPR029058">
    <property type="entry name" value="AB_hydrolase_fold"/>
</dbReference>
<dbReference type="GO" id="GO:0016787">
    <property type="term" value="F:hydrolase activity"/>
    <property type="evidence" value="ECO:0007669"/>
    <property type="project" value="UniProtKB-KW"/>
</dbReference>
<dbReference type="SUPFAM" id="SSF53474">
    <property type="entry name" value="alpha/beta-Hydrolases"/>
    <property type="match status" value="1"/>
</dbReference>
<evidence type="ECO:0000256" key="4">
    <source>
        <dbReference type="SAM" id="SignalP"/>
    </source>
</evidence>